<dbReference type="RefSeq" id="WP_386409557.1">
    <property type="nucleotide sequence ID" value="NZ_JBHTJH010000017.1"/>
</dbReference>
<organism evidence="2 3">
    <name type="scientific">Sungkyunkwania multivorans</name>
    <dbReference type="NCBI Taxonomy" id="1173618"/>
    <lineage>
        <taxon>Bacteria</taxon>
        <taxon>Pseudomonadati</taxon>
        <taxon>Bacteroidota</taxon>
        <taxon>Flavobacteriia</taxon>
        <taxon>Flavobacteriales</taxon>
        <taxon>Flavobacteriaceae</taxon>
        <taxon>Sungkyunkwania</taxon>
    </lineage>
</organism>
<name>A0ABW3D306_9FLAO</name>
<dbReference type="Proteomes" id="UP001596978">
    <property type="component" value="Unassembled WGS sequence"/>
</dbReference>
<keyword evidence="1" id="KW-1133">Transmembrane helix</keyword>
<dbReference type="EMBL" id="JBHTJH010000017">
    <property type="protein sequence ID" value="MFD0863477.1"/>
    <property type="molecule type" value="Genomic_DNA"/>
</dbReference>
<feature type="transmembrane region" description="Helical" evidence="1">
    <location>
        <begin position="6"/>
        <end position="26"/>
    </location>
</feature>
<sequence length="213" mass="24663">MKRKLFYGFIGLTFCSYWLATLFSVMPNNFIKLSHYRSHLLFDSFFRQRWSFFAPPPTSNDRLIYEYETNEGTVVVVEVLEDIYKNKTSKAPFNSNEDMMEYIIAGNVHSVSQFLAKHPDMVLAKSETLDTTTVKKIWSSVHNSSSVKTLINYAGIVAQKNNIAFDSVQMMISESKIQKFADRHKPDTINTKELKNYYTSKKFGKDEIIEFGI</sequence>
<accession>A0ABW3D306</accession>
<keyword evidence="1" id="KW-0472">Membrane</keyword>
<keyword evidence="3" id="KW-1185">Reference proteome</keyword>
<proteinExistence type="predicted"/>
<evidence type="ECO:0000313" key="2">
    <source>
        <dbReference type="EMBL" id="MFD0863477.1"/>
    </source>
</evidence>
<keyword evidence="1" id="KW-0812">Transmembrane</keyword>
<evidence type="ECO:0000313" key="3">
    <source>
        <dbReference type="Proteomes" id="UP001596978"/>
    </source>
</evidence>
<gene>
    <name evidence="2" type="ORF">ACFQ1M_14775</name>
</gene>
<comment type="caution">
    <text evidence="2">The sequence shown here is derived from an EMBL/GenBank/DDBJ whole genome shotgun (WGS) entry which is preliminary data.</text>
</comment>
<protein>
    <submittedName>
        <fullName evidence="2">Uncharacterized protein</fullName>
    </submittedName>
</protein>
<reference evidence="3" key="1">
    <citation type="journal article" date="2019" name="Int. J. Syst. Evol. Microbiol.">
        <title>The Global Catalogue of Microorganisms (GCM) 10K type strain sequencing project: providing services to taxonomists for standard genome sequencing and annotation.</title>
        <authorList>
            <consortium name="The Broad Institute Genomics Platform"/>
            <consortium name="The Broad Institute Genome Sequencing Center for Infectious Disease"/>
            <person name="Wu L."/>
            <person name="Ma J."/>
        </authorList>
    </citation>
    <scope>NUCLEOTIDE SEQUENCE [LARGE SCALE GENOMIC DNA]</scope>
    <source>
        <strain evidence="3">CCUG 62952</strain>
    </source>
</reference>
<evidence type="ECO:0000256" key="1">
    <source>
        <dbReference type="SAM" id="Phobius"/>
    </source>
</evidence>